<organism evidence="1 2">
    <name type="scientific">Pantoea alhagi</name>
    <dbReference type="NCBI Taxonomy" id="1891675"/>
    <lineage>
        <taxon>Bacteria</taxon>
        <taxon>Pseudomonadati</taxon>
        <taxon>Pseudomonadota</taxon>
        <taxon>Gammaproteobacteria</taxon>
        <taxon>Enterobacterales</taxon>
        <taxon>Erwiniaceae</taxon>
        <taxon>Pantoea</taxon>
    </lineage>
</organism>
<dbReference type="KEGG" id="palh:B1H58_15580"/>
<dbReference type="AlphaFoldDB" id="A0A1W6B8C5"/>
<gene>
    <name evidence="1" type="ORF">B1H58_15580</name>
</gene>
<dbReference type="EMBL" id="CP019706">
    <property type="protein sequence ID" value="ARJ43314.1"/>
    <property type="molecule type" value="Genomic_DNA"/>
</dbReference>
<dbReference type="OrthoDB" id="8158189at2"/>
<keyword evidence="2" id="KW-1185">Reference proteome</keyword>
<dbReference type="Pfam" id="PF11041">
    <property type="entry name" value="Phage_Wedge1"/>
    <property type="match status" value="1"/>
</dbReference>
<evidence type="ECO:0000313" key="2">
    <source>
        <dbReference type="Proteomes" id="UP000192900"/>
    </source>
</evidence>
<dbReference type="InterPro" id="IPR021283">
    <property type="entry name" value="Phage_Wedge1"/>
</dbReference>
<proteinExistence type="predicted"/>
<sequence>MNNDIINRYTLMLIRQYWEKPKAKAEIQAMMKQWQIIADFIRNPDNFDIDKATGYRLDVIGRIVGLSRSVPAVIAKVFFGFEGHENSAGFKSKSKPGYVGAPFYSKFSPAYGDYQLGDNEYRRFLKVKIAKNATSGTIASDDRVSLQEVIQAAFNGEAYVTDRKDMTLALNISPQISLDELRLIVKLGLLPKPAGVRYDYYYQVTPGQTFGFSRNPSARGFASKFNTAYQGGFFSRKIHV</sequence>
<evidence type="ECO:0000313" key="1">
    <source>
        <dbReference type="EMBL" id="ARJ43314.1"/>
    </source>
</evidence>
<evidence type="ECO:0008006" key="3">
    <source>
        <dbReference type="Google" id="ProtNLM"/>
    </source>
</evidence>
<protein>
    <recommendedName>
        <fullName evidence="3">DUF2612 domain-containing protein</fullName>
    </recommendedName>
</protein>
<accession>A0A1W6B8C5</accession>
<dbReference type="STRING" id="1891675.B1H58_15580"/>
<dbReference type="Proteomes" id="UP000192900">
    <property type="component" value="Chromosome"/>
</dbReference>
<name>A0A1W6B8C5_9GAMM</name>
<reference evidence="1 2" key="1">
    <citation type="submission" date="2017-02" db="EMBL/GenBank/DDBJ databases">
        <title>Complete genome sequence of the drought resistance-promoting endophyte Pantoea alhagi LTYR-11Z.</title>
        <authorList>
            <person name="Zhang L."/>
        </authorList>
    </citation>
    <scope>NUCLEOTIDE SEQUENCE [LARGE SCALE GENOMIC DNA]</scope>
    <source>
        <strain evidence="1 2">LTYR-11Z</strain>
    </source>
</reference>
<dbReference type="RefSeq" id="WP_085071370.1">
    <property type="nucleotide sequence ID" value="NZ_CP019706.1"/>
</dbReference>